<dbReference type="CDD" id="cd04330">
    <property type="entry name" value="RNAP_III_Rpc25_N"/>
    <property type="match status" value="1"/>
</dbReference>
<dbReference type="SUPFAM" id="SSF50249">
    <property type="entry name" value="Nucleic acid-binding proteins"/>
    <property type="match status" value="1"/>
</dbReference>
<dbReference type="InterPro" id="IPR005576">
    <property type="entry name" value="Rpb7-like_N"/>
</dbReference>
<comment type="subcellular location">
    <subcellularLocation>
        <location evidence="1">Nucleus</location>
    </subcellularLocation>
</comment>
<protein>
    <recommendedName>
        <fullName evidence="10">Polymerase III polypeptide H</fullName>
    </recommendedName>
</protein>
<dbReference type="Gene3D" id="2.40.50.140">
    <property type="entry name" value="Nucleic acid-binding proteins"/>
    <property type="match status" value="1"/>
</dbReference>
<dbReference type="InterPro" id="IPR013238">
    <property type="entry name" value="RNA_pol_III_Rbc25"/>
</dbReference>
<dbReference type="AlphaFoldDB" id="A0A4Q2D3J1"/>
<evidence type="ECO:0000256" key="4">
    <source>
        <dbReference type="ARBA" id="ARBA00023163"/>
    </source>
</evidence>
<dbReference type="Proteomes" id="UP000290288">
    <property type="component" value="Unassembled WGS sequence"/>
</dbReference>
<keyword evidence="4" id="KW-0804">Transcription</keyword>
<evidence type="ECO:0000259" key="7">
    <source>
        <dbReference type="Pfam" id="PF08292"/>
    </source>
</evidence>
<accession>A0A4Q2D3J1</accession>
<name>A0A4Q2D3J1_9AGAR</name>
<dbReference type="EMBL" id="SDEE01001043">
    <property type="protein sequence ID" value="RXW13016.1"/>
    <property type="molecule type" value="Genomic_DNA"/>
</dbReference>
<evidence type="ECO:0000256" key="1">
    <source>
        <dbReference type="ARBA" id="ARBA00004123"/>
    </source>
</evidence>
<reference evidence="8 9" key="1">
    <citation type="submission" date="2019-01" db="EMBL/GenBank/DDBJ databases">
        <title>Draft genome sequence of Psathyrella aberdarensis IHI B618.</title>
        <authorList>
            <person name="Buettner E."/>
            <person name="Kellner H."/>
        </authorList>
    </citation>
    <scope>NUCLEOTIDE SEQUENCE [LARGE SCALE GENOMIC DNA]</scope>
    <source>
        <strain evidence="8 9">IHI B618</strain>
    </source>
</reference>
<keyword evidence="9" id="KW-1185">Reference proteome</keyword>
<gene>
    <name evidence="8" type="ORF">EST38_g12838</name>
</gene>
<evidence type="ECO:0000259" key="6">
    <source>
        <dbReference type="Pfam" id="PF03876"/>
    </source>
</evidence>
<dbReference type="SUPFAM" id="SSF88798">
    <property type="entry name" value="N-terminal, heterodimerisation domain of RBP7 (RpoE)"/>
    <property type="match status" value="1"/>
</dbReference>
<feature type="domain" description="RNA polymerase III subunit Rpc25" evidence="7">
    <location>
        <begin position="83"/>
        <end position="213"/>
    </location>
</feature>
<sequence length="228" mass="25492">MFQLAIIKDTIPIHPQHFAVPPSEAITAELNKKYANRVLHEVGLCISVFDLADVGEGRVRYGDGFLWYKVTFRMVVFRPFVSEVVAAKVKSSDEDGIRVSMGFFDDMYIPAIYLPQPSAFDPNERAHFWLPDSPLKSTTDLLDTPTSERMYIDTNEVVCVRVEQDEFYDDEPGPIKVVEGVIQEADKGLGSKRPPYSIVCSIAEQGLGPIVWWSGAQVVEDGEGMEEG</sequence>
<dbReference type="PANTHER" id="PTHR12709:SF1">
    <property type="entry name" value="DNA-DIRECTED RNA POLYMERASE III SUBUNIT RPC8"/>
    <property type="match status" value="1"/>
</dbReference>
<feature type="domain" description="RNA polymerase Rpb7-like N-terminal" evidence="6">
    <location>
        <begin position="8"/>
        <end position="64"/>
    </location>
</feature>
<dbReference type="InterPro" id="IPR036898">
    <property type="entry name" value="RNA_pol_Rpb7-like_N_sf"/>
</dbReference>
<evidence type="ECO:0000313" key="8">
    <source>
        <dbReference type="EMBL" id="RXW13016.1"/>
    </source>
</evidence>
<dbReference type="Pfam" id="PF08292">
    <property type="entry name" value="RNA_pol_Rbc25"/>
    <property type="match status" value="1"/>
</dbReference>
<evidence type="ECO:0000256" key="5">
    <source>
        <dbReference type="ARBA" id="ARBA00023242"/>
    </source>
</evidence>
<dbReference type="FunFam" id="3.30.1490.120:FF:000001">
    <property type="entry name" value="DNA-directed RNA polymerase II subunit RPB7"/>
    <property type="match status" value="1"/>
</dbReference>
<evidence type="ECO:0008006" key="10">
    <source>
        <dbReference type="Google" id="ProtNLM"/>
    </source>
</evidence>
<proteinExistence type="inferred from homology"/>
<dbReference type="Pfam" id="PF03876">
    <property type="entry name" value="SHS2_Rpb7-N"/>
    <property type="match status" value="1"/>
</dbReference>
<comment type="caution">
    <text evidence="8">The sequence shown here is derived from an EMBL/GenBank/DDBJ whole genome shotgun (WGS) entry which is preliminary data.</text>
</comment>
<comment type="similarity">
    <text evidence="2">Belongs to the eukaryotic RPB7/RPC8 RNA polymerase subunit family.</text>
</comment>
<keyword evidence="3" id="KW-0240">DNA-directed RNA polymerase</keyword>
<evidence type="ECO:0000256" key="3">
    <source>
        <dbReference type="ARBA" id="ARBA00022478"/>
    </source>
</evidence>
<dbReference type="PANTHER" id="PTHR12709">
    <property type="entry name" value="DNA-DIRECTED RNA POLYMERASE II, III"/>
    <property type="match status" value="1"/>
</dbReference>
<dbReference type="InterPro" id="IPR045113">
    <property type="entry name" value="Rpb7-like"/>
</dbReference>
<evidence type="ECO:0000313" key="9">
    <source>
        <dbReference type="Proteomes" id="UP000290288"/>
    </source>
</evidence>
<dbReference type="Gene3D" id="3.30.1490.120">
    <property type="entry name" value="RNA polymerase Rpb7-like, N-terminal domain"/>
    <property type="match status" value="1"/>
</dbReference>
<dbReference type="STRING" id="2316362.A0A4Q2D3J1"/>
<evidence type="ECO:0000256" key="2">
    <source>
        <dbReference type="ARBA" id="ARBA00009307"/>
    </source>
</evidence>
<dbReference type="OrthoDB" id="10256606at2759"/>
<dbReference type="GO" id="GO:0005666">
    <property type="term" value="C:RNA polymerase III complex"/>
    <property type="evidence" value="ECO:0007669"/>
    <property type="project" value="TreeGrafter"/>
</dbReference>
<dbReference type="GO" id="GO:0006384">
    <property type="term" value="P:transcription initiation at RNA polymerase III promoter"/>
    <property type="evidence" value="ECO:0007669"/>
    <property type="project" value="TreeGrafter"/>
</dbReference>
<organism evidence="8 9">
    <name type="scientific">Candolleomyces aberdarensis</name>
    <dbReference type="NCBI Taxonomy" id="2316362"/>
    <lineage>
        <taxon>Eukaryota</taxon>
        <taxon>Fungi</taxon>
        <taxon>Dikarya</taxon>
        <taxon>Basidiomycota</taxon>
        <taxon>Agaricomycotina</taxon>
        <taxon>Agaricomycetes</taxon>
        <taxon>Agaricomycetidae</taxon>
        <taxon>Agaricales</taxon>
        <taxon>Agaricineae</taxon>
        <taxon>Psathyrellaceae</taxon>
        <taxon>Candolleomyces</taxon>
    </lineage>
</organism>
<keyword evidence="5" id="KW-0539">Nucleus</keyword>
<dbReference type="InterPro" id="IPR012340">
    <property type="entry name" value="NA-bd_OB-fold"/>
</dbReference>